<name>A0A3B6KEX7_WHEAT</name>
<feature type="region of interest" description="Disordered" evidence="1">
    <location>
        <begin position="491"/>
        <end position="524"/>
    </location>
</feature>
<dbReference type="Gramene" id="TraesCS5A02G154300.3">
    <property type="protein sequence ID" value="TraesCS5A02G154300.3"/>
    <property type="gene ID" value="TraesCS5A02G154300"/>
</dbReference>
<reference evidence="2" key="2">
    <citation type="submission" date="2018-10" db="UniProtKB">
        <authorList>
            <consortium name="EnsemblPlants"/>
        </authorList>
    </citation>
    <scope>IDENTIFICATION</scope>
</reference>
<evidence type="ECO:0000313" key="2">
    <source>
        <dbReference type="EnsemblPlants" id="TraesCS5A02G154300.3"/>
    </source>
</evidence>
<accession>A0A3B6KEX7</accession>
<keyword evidence="3" id="KW-1185">Reference proteome</keyword>
<organism evidence="2">
    <name type="scientific">Triticum aestivum</name>
    <name type="common">Wheat</name>
    <dbReference type="NCBI Taxonomy" id="4565"/>
    <lineage>
        <taxon>Eukaryota</taxon>
        <taxon>Viridiplantae</taxon>
        <taxon>Streptophyta</taxon>
        <taxon>Embryophyta</taxon>
        <taxon>Tracheophyta</taxon>
        <taxon>Spermatophyta</taxon>
        <taxon>Magnoliopsida</taxon>
        <taxon>Liliopsida</taxon>
        <taxon>Poales</taxon>
        <taxon>Poaceae</taxon>
        <taxon>BOP clade</taxon>
        <taxon>Pooideae</taxon>
        <taxon>Triticodae</taxon>
        <taxon>Triticeae</taxon>
        <taxon>Triticinae</taxon>
        <taxon>Triticum</taxon>
    </lineage>
</organism>
<protein>
    <submittedName>
        <fullName evidence="2">Uncharacterized protein</fullName>
    </submittedName>
</protein>
<dbReference type="PANTHER" id="PTHR34835:SF88">
    <property type="entry name" value="FRIGIDA-LIKE PROTEIN"/>
    <property type="match status" value="1"/>
</dbReference>
<dbReference type="AlphaFoldDB" id="A0A3B6KEX7"/>
<proteinExistence type="predicted"/>
<dbReference type="EnsemblPlants" id="TraesCS5A02G154300.3">
    <property type="protein sequence ID" value="TraesCS5A02G154300.3"/>
    <property type="gene ID" value="TraesCS5A02G154300"/>
</dbReference>
<feature type="region of interest" description="Disordered" evidence="1">
    <location>
        <begin position="531"/>
        <end position="550"/>
    </location>
</feature>
<dbReference type="Proteomes" id="UP000019116">
    <property type="component" value="Chromosome 5A"/>
</dbReference>
<evidence type="ECO:0000256" key="1">
    <source>
        <dbReference type="SAM" id="MobiDB-lite"/>
    </source>
</evidence>
<dbReference type="Gramene" id="TraesJUL5A03G02667420.1">
    <property type="protein sequence ID" value="TraesJUL5A03G02667420.1"/>
    <property type="gene ID" value="TraesJUL5A03G02667420"/>
</dbReference>
<feature type="compositionally biased region" description="Polar residues" evidence="1">
    <location>
        <begin position="588"/>
        <end position="602"/>
    </location>
</feature>
<reference evidence="2" key="1">
    <citation type="submission" date="2018-08" db="EMBL/GenBank/DDBJ databases">
        <authorList>
            <person name="Rossello M."/>
        </authorList>
    </citation>
    <scope>NUCLEOTIDE SEQUENCE [LARGE SCALE GENOMIC DNA]</scope>
    <source>
        <strain evidence="2">cv. Chinese Spring</strain>
    </source>
</reference>
<sequence>MKRSRSSLRQQAREAAAMRLLTSYSTPPMPTTGAGAAARCVARGTHIQSSYAPQNLIGATNNWSSERMNLLRRTGLGGLLQLRHIGNVDRQRALWLLSRIDPDTMLLDAGDDVFVPIDARACARVLGLEEGGIRIPLGKPPSRPAALTRVLALLSTGIARSSNVPAQRVLAILEEAMVGEVDATRERKLLAAYTLYAGAVFLAPRPTSARVPDELLPVVENPDRIAEFDFCNLVVDVLHEGARAIREALPHHPSNVVLLGCLMVPLLLFLDAKEHGVDALESLPGPRIAIYGSSLMKTMLAKHFPTHFFLGGMLAIGGDEAAQNPLPRPHAAPASPDLGAGSSSHPADGASDARRRLNAQITRAAAAALSLTLERTKLGDDKDLECMQESFRILDLQKKAKMEEIANMASERRQKELEEMLDMFVAEILHLLSYGPGTDGAEWWRNASERFLSLPPGDQGREDMVAMARTTASAIQRTAISNLNIQTGAHIESGMEGNNGEPGAPTSEAAHDGHANAGVGVEAGNGEPALVSVEASGGSNHHGGSAVQAPMPLAFRRPSTEYSSDDSSSDDTTSSSDDDIVDVDDSDLSGNANYHQISSNYETPRQIRRLSANSPRCNLAIGGPSFDESPAPAVAGPGVQAPLDVAPAVAAPAQPDNVAFGLSPFQLGVAHDEPVAFRWVNFYQEALACRNDELFMDWFMHNVLWELFIDGTKMVQSFRENGTMTYYTVDAGIRMFNEKEVDMMQGTGQPVWRCLTLANFAVQFLTLQESMIWKLPLVCSCQRNWHTLSRCAA</sequence>
<feature type="compositionally biased region" description="Acidic residues" evidence="1">
    <location>
        <begin position="576"/>
        <end position="587"/>
    </location>
</feature>
<dbReference type="Gramene" id="TraesCS5A03G0422700.3">
    <property type="protein sequence ID" value="TraesCS5A03G0422700.3.CDS"/>
    <property type="gene ID" value="TraesCS5A03G0422700"/>
</dbReference>
<evidence type="ECO:0000313" key="3">
    <source>
        <dbReference type="Proteomes" id="UP000019116"/>
    </source>
</evidence>
<feature type="region of interest" description="Disordered" evidence="1">
    <location>
        <begin position="321"/>
        <end position="353"/>
    </location>
</feature>
<dbReference type="PANTHER" id="PTHR34835">
    <property type="entry name" value="OS07G0283600 PROTEIN-RELATED"/>
    <property type="match status" value="1"/>
</dbReference>
<feature type="compositionally biased region" description="Low complexity" evidence="1">
    <location>
        <begin position="536"/>
        <end position="545"/>
    </location>
</feature>
<feature type="compositionally biased region" description="Low complexity" evidence="1">
    <location>
        <begin position="515"/>
        <end position="524"/>
    </location>
</feature>
<feature type="region of interest" description="Disordered" evidence="1">
    <location>
        <begin position="557"/>
        <end position="602"/>
    </location>
</feature>